<keyword evidence="4 5" id="KW-0269">Exonuclease</keyword>
<keyword evidence="1 5" id="KW-0963">Cytoplasm</keyword>
<keyword evidence="11" id="KW-1185">Reference proteome</keyword>
<dbReference type="GO" id="GO:0006308">
    <property type="term" value="P:DNA catabolic process"/>
    <property type="evidence" value="ECO:0007669"/>
    <property type="project" value="UniProtKB-UniRule"/>
</dbReference>
<dbReference type="CDD" id="cd04489">
    <property type="entry name" value="ExoVII_LU_OBF"/>
    <property type="match status" value="1"/>
</dbReference>
<proteinExistence type="inferred from homology"/>
<dbReference type="AlphaFoldDB" id="A0A502CJL0"/>
<comment type="subunit">
    <text evidence="5">Heterooligomer composed of large and small subunits.</text>
</comment>
<dbReference type="NCBIfam" id="TIGR00237">
    <property type="entry name" value="xseA"/>
    <property type="match status" value="1"/>
</dbReference>
<dbReference type="OrthoDB" id="9802795at2"/>
<feature type="compositionally biased region" description="Basic and acidic residues" evidence="7">
    <location>
        <begin position="329"/>
        <end position="349"/>
    </location>
</feature>
<dbReference type="EMBL" id="RCZM01000007">
    <property type="protein sequence ID" value="TPG13397.1"/>
    <property type="molecule type" value="Genomic_DNA"/>
</dbReference>
<dbReference type="Pfam" id="PF13742">
    <property type="entry name" value="tRNA_anti_2"/>
    <property type="match status" value="1"/>
</dbReference>
<dbReference type="HAMAP" id="MF_00378">
    <property type="entry name" value="Exonuc_7_L"/>
    <property type="match status" value="1"/>
</dbReference>
<evidence type="ECO:0000256" key="5">
    <source>
        <dbReference type="HAMAP-Rule" id="MF_00378"/>
    </source>
</evidence>
<evidence type="ECO:0000256" key="4">
    <source>
        <dbReference type="ARBA" id="ARBA00022839"/>
    </source>
</evidence>
<dbReference type="GO" id="GO:0005737">
    <property type="term" value="C:cytoplasm"/>
    <property type="evidence" value="ECO:0007669"/>
    <property type="project" value="UniProtKB-SubCell"/>
</dbReference>
<accession>A0A502CJL0</accession>
<dbReference type="GO" id="GO:0003676">
    <property type="term" value="F:nucleic acid binding"/>
    <property type="evidence" value="ECO:0007669"/>
    <property type="project" value="InterPro"/>
</dbReference>
<dbReference type="Proteomes" id="UP000317722">
    <property type="component" value="Unassembled WGS sequence"/>
</dbReference>
<gene>
    <name evidence="5" type="primary">xseA</name>
    <name evidence="10" type="ORF">EAH86_18885</name>
</gene>
<dbReference type="PANTHER" id="PTHR30008">
    <property type="entry name" value="EXODEOXYRIBONUCLEASE 7 LARGE SUBUNIT"/>
    <property type="match status" value="1"/>
</dbReference>
<evidence type="ECO:0000313" key="10">
    <source>
        <dbReference type="EMBL" id="TPG13397.1"/>
    </source>
</evidence>
<evidence type="ECO:0000256" key="3">
    <source>
        <dbReference type="ARBA" id="ARBA00022801"/>
    </source>
</evidence>
<sequence length="475" mass="52151">MWRSSWTPADRAPGVLPSRRYRTRSTCSGPCCVRVGDVRDARPRTLTGPPPRVSRVSGPEQRPALPEKAADTSAEAPWPVRLLSMRIAEYVEKMSVLWVEGQVVQLTRRPGQRTAYLTLRDPDVDMSLSVAVQVNALDAMPTPLAQGARVVLQAKPVFWTQRGSLMLDARQIRPVGVGELLARVEHLKRLLASEGLFDVERKRPLPFLPRTVGLICGRAGAAEKDVVENARRRWPTVRFAIREVAVQGGAAVQEVMAALQELDAEPGVDVIVIARGGGSVEDLLPFSNEALIRAVAAARTPVVSAIGHDVDTPLLDHVADWRASTPTDAGKRVVPDAQAERHGIRQSRDRGRRAVHGRIASERRHLTALRSRPVMARPAAMIDARRQELDALTDRAHRRVLSSVHRAADQIQHLHAQVRTLSPLSTLERGYAVVQHRDGRVVTDQAEVTVDEVLRVRVAQGDFAARVVGLPVEAG</sequence>
<keyword evidence="3 5" id="KW-0378">Hydrolase</keyword>
<protein>
    <recommendedName>
        <fullName evidence="5">Exodeoxyribonuclease 7 large subunit</fullName>
        <ecNumber evidence="5">3.1.11.6</ecNumber>
    </recommendedName>
    <alternativeName>
        <fullName evidence="5">Exodeoxyribonuclease VII large subunit</fullName>
        <shortName evidence="5">Exonuclease VII large subunit</shortName>
    </alternativeName>
</protein>
<dbReference type="GO" id="GO:0009318">
    <property type="term" value="C:exodeoxyribonuclease VII complex"/>
    <property type="evidence" value="ECO:0007669"/>
    <property type="project" value="UniProtKB-UniRule"/>
</dbReference>
<evidence type="ECO:0000256" key="7">
    <source>
        <dbReference type="SAM" id="MobiDB-lite"/>
    </source>
</evidence>
<dbReference type="InterPro" id="IPR025824">
    <property type="entry name" value="OB-fold_nuc-bd_dom"/>
</dbReference>
<organism evidence="10 11">
    <name type="scientific">Pedococcus bigeumensis</name>
    <dbReference type="NCBI Taxonomy" id="433644"/>
    <lineage>
        <taxon>Bacteria</taxon>
        <taxon>Bacillati</taxon>
        <taxon>Actinomycetota</taxon>
        <taxon>Actinomycetes</taxon>
        <taxon>Micrococcales</taxon>
        <taxon>Intrasporangiaceae</taxon>
        <taxon>Pedococcus</taxon>
    </lineage>
</organism>
<feature type="region of interest" description="Disordered" evidence="7">
    <location>
        <begin position="41"/>
        <end position="72"/>
    </location>
</feature>
<dbReference type="InterPro" id="IPR020579">
    <property type="entry name" value="Exonuc_VII_lsu_C"/>
</dbReference>
<evidence type="ECO:0000256" key="1">
    <source>
        <dbReference type="ARBA" id="ARBA00022490"/>
    </source>
</evidence>
<evidence type="ECO:0000313" key="11">
    <source>
        <dbReference type="Proteomes" id="UP000317722"/>
    </source>
</evidence>
<feature type="domain" description="Exonuclease VII large subunit C-terminal" evidence="8">
    <location>
        <begin position="196"/>
        <end position="414"/>
    </location>
</feature>
<evidence type="ECO:0000259" key="8">
    <source>
        <dbReference type="Pfam" id="PF02601"/>
    </source>
</evidence>
<dbReference type="Pfam" id="PF02601">
    <property type="entry name" value="Exonuc_VII_L"/>
    <property type="match status" value="1"/>
</dbReference>
<comment type="caution">
    <text evidence="10">The sequence shown here is derived from an EMBL/GenBank/DDBJ whole genome shotgun (WGS) entry which is preliminary data.</text>
</comment>
<comment type="function">
    <text evidence="5">Bidirectionally degrades single-stranded DNA into large acid-insoluble oligonucleotides, which are then degraded further into small acid-soluble oligonucleotides.</text>
</comment>
<dbReference type="InterPro" id="IPR003753">
    <property type="entry name" value="Exonuc_VII_L"/>
</dbReference>
<comment type="catalytic activity">
    <reaction evidence="5 6">
        <text>Exonucleolytic cleavage in either 5'- to 3'- or 3'- to 5'-direction to yield nucleoside 5'-phosphates.</text>
        <dbReference type="EC" id="3.1.11.6"/>
    </reaction>
</comment>
<dbReference type="PANTHER" id="PTHR30008:SF0">
    <property type="entry name" value="EXODEOXYRIBONUCLEASE 7 LARGE SUBUNIT"/>
    <property type="match status" value="1"/>
</dbReference>
<name>A0A502CJL0_9MICO</name>
<feature type="domain" description="OB-fold nucleic acid binding" evidence="9">
    <location>
        <begin position="79"/>
        <end position="173"/>
    </location>
</feature>
<reference evidence="10 11" key="1">
    <citation type="journal article" date="2019" name="Environ. Microbiol.">
        <title>Species interactions and distinct microbial communities in high Arctic permafrost affected cryosols are associated with the CH4 and CO2 gas fluxes.</title>
        <authorList>
            <person name="Altshuler I."/>
            <person name="Hamel J."/>
            <person name="Turney S."/>
            <person name="Magnuson E."/>
            <person name="Levesque R."/>
            <person name="Greer C."/>
            <person name="Whyte L.G."/>
        </authorList>
    </citation>
    <scope>NUCLEOTIDE SEQUENCE [LARGE SCALE GENOMIC DNA]</scope>
    <source>
        <strain evidence="10 11">S9.3A</strain>
    </source>
</reference>
<dbReference type="GO" id="GO:0008855">
    <property type="term" value="F:exodeoxyribonuclease VII activity"/>
    <property type="evidence" value="ECO:0007669"/>
    <property type="project" value="UniProtKB-UniRule"/>
</dbReference>
<keyword evidence="2 5" id="KW-0540">Nuclease</keyword>
<evidence type="ECO:0000256" key="2">
    <source>
        <dbReference type="ARBA" id="ARBA00022722"/>
    </source>
</evidence>
<comment type="similarity">
    <text evidence="5 6">Belongs to the XseA family.</text>
</comment>
<feature type="region of interest" description="Disordered" evidence="7">
    <location>
        <begin position="326"/>
        <end position="355"/>
    </location>
</feature>
<comment type="subcellular location">
    <subcellularLocation>
        <location evidence="5 6">Cytoplasm</location>
    </subcellularLocation>
</comment>
<dbReference type="EC" id="3.1.11.6" evidence="5"/>
<evidence type="ECO:0000256" key="6">
    <source>
        <dbReference type="RuleBase" id="RU004355"/>
    </source>
</evidence>
<evidence type="ECO:0000259" key="9">
    <source>
        <dbReference type="Pfam" id="PF13742"/>
    </source>
</evidence>